<dbReference type="SUPFAM" id="SSF48264">
    <property type="entry name" value="Cytochrome P450"/>
    <property type="match status" value="1"/>
</dbReference>
<keyword evidence="4 9" id="KW-0349">Heme</keyword>
<keyword evidence="9 10" id="KW-0479">Metal-binding</keyword>
<dbReference type="PANTHER" id="PTHR24291:SF189">
    <property type="entry name" value="CYTOCHROME P450 4C3-RELATED"/>
    <property type="match status" value="1"/>
</dbReference>
<dbReference type="PROSITE" id="PS00086">
    <property type="entry name" value="CYTOCHROME_P450"/>
    <property type="match status" value="1"/>
</dbReference>
<dbReference type="Gene3D" id="1.10.630.10">
    <property type="entry name" value="Cytochrome P450"/>
    <property type="match status" value="1"/>
</dbReference>
<dbReference type="InterPro" id="IPR001128">
    <property type="entry name" value="Cyt_P450"/>
</dbReference>
<evidence type="ECO:0000256" key="9">
    <source>
        <dbReference type="PIRSR" id="PIRSR602401-1"/>
    </source>
</evidence>
<dbReference type="InterPro" id="IPR017972">
    <property type="entry name" value="Cyt_P450_CS"/>
</dbReference>
<keyword evidence="7 10" id="KW-0503">Monooxygenase</keyword>
<evidence type="ECO:0000256" key="6">
    <source>
        <dbReference type="ARBA" id="ARBA00023004"/>
    </source>
</evidence>
<reference evidence="11" key="1">
    <citation type="submission" date="2022-12" db="EMBL/GenBank/DDBJ databases">
        <title>Genome assemblies of Blomia tropicalis.</title>
        <authorList>
            <person name="Cui Y."/>
        </authorList>
    </citation>
    <scope>NUCLEOTIDE SEQUENCE</scope>
    <source>
        <tissue evidence="11">Adult mites</tissue>
    </source>
</reference>
<dbReference type="InterPro" id="IPR002401">
    <property type="entry name" value="Cyt_P450_E_grp-I"/>
</dbReference>
<comment type="subcellular location">
    <subcellularLocation>
        <location evidence="2">Endoplasmic reticulum membrane</location>
    </subcellularLocation>
</comment>
<dbReference type="AlphaFoldDB" id="A0A9Q0MCN3"/>
<accession>A0A9Q0MCN3</accession>
<dbReference type="GO" id="GO:0016705">
    <property type="term" value="F:oxidoreductase activity, acting on paired donors, with incorporation or reduction of molecular oxygen"/>
    <property type="evidence" value="ECO:0007669"/>
    <property type="project" value="InterPro"/>
</dbReference>
<keyword evidence="5" id="KW-0256">Endoplasmic reticulum</keyword>
<dbReference type="PANTHER" id="PTHR24291">
    <property type="entry name" value="CYTOCHROME P450 FAMILY 4"/>
    <property type="match status" value="1"/>
</dbReference>
<evidence type="ECO:0000256" key="4">
    <source>
        <dbReference type="ARBA" id="ARBA00022617"/>
    </source>
</evidence>
<evidence type="ECO:0000256" key="3">
    <source>
        <dbReference type="ARBA" id="ARBA00010617"/>
    </source>
</evidence>
<dbReference type="Proteomes" id="UP001142055">
    <property type="component" value="Chromosome 1"/>
</dbReference>
<name>A0A9Q0MCN3_BLOTA</name>
<dbReference type="EMBL" id="JAPWDV010000001">
    <property type="protein sequence ID" value="KAJ6223162.1"/>
    <property type="molecule type" value="Genomic_DNA"/>
</dbReference>
<dbReference type="InterPro" id="IPR050196">
    <property type="entry name" value="Cytochrome_P450_Monoox"/>
</dbReference>
<dbReference type="GO" id="GO:0020037">
    <property type="term" value="F:heme binding"/>
    <property type="evidence" value="ECO:0007669"/>
    <property type="project" value="InterPro"/>
</dbReference>
<evidence type="ECO:0000256" key="7">
    <source>
        <dbReference type="ARBA" id="ARBA00023033"/>
    </source>
</evidence>
<evidence type="ECO:0000313" key="12">
    <source>
        <dbReference type="Proteomes" id="UP001142055"/>
    </source>
</evidence>
<dbReference type="GO" id="GO:0004497">
    <property type="term" value="F:monooxygenase activity"/>
    <property type="evidence" value="ECO:0007669"/>
    <property type="project" value="UniProtKB-KW"/>
</dbReference>
<comment type="caution">
    <text evidence="11">The sequence shown here is derived from an EMBL/GenBank/DDBJ whole genome shotgun (WGS) entry which is preliminary data.</text>
</comment>
<dbReference type="CDD" id="cd20628">
    <property type="entry name" value="CYP4"/>
    <property type="match status" value="1"/>
</dbReference>
<dbReference type="OMA" id="KREMHIV"/>
<evidence type="ECO:0000256" key="8">
    <source>
        <dbReference type="ARBA" id="ARBA00023136"/>
    </source>
</evidence>
<dbReference type="PRINTS" id="PR00385">
    <property type="entry name" value="P450"/>
</dbReference>
<dbReference type="PRINTS" id="PR00463">
    <property type="entry name" value="EP450I"/>
</dbReference>
<sequence length="493" mass="57765">MGVTKIVHEQGQGLFYFRIGLFRHIVVSMNAKSAEAILTDSKNINKAAEYDFIKPWLGNGLLTGFVNNSNMMYLHFFHFFRNGQHWRKHRKLLTPTFHFKILNKFIPIMNEQLCRLITFVEDKISDSDRTVIEDIRPIVTNCTVDIICQTAMGIESKAQNSWNEWMKNGKDQNRQTTENEYTKAVRSLFDIILYRILSPWLHPDFIFRFCSIGRLFQQNIETMHQFTNNVIMKRKQILLKDHESNPDETTDQWIKRIGDNGRIDFLDLLLINHIMDDTDFDLVSIREEVDTFMFGGHDTTSTSLQFAMLLLGINRDKQQLVHEELDQIFGDDIERNITYDDTKRMSYLEMCIKETLRLYPPAAFFARSITNQFKSNNCTIPVGTTFIVLTYAVHRDPTIYHKAEHFIPERFGPDSNMSHNPFAFIPFSAGPRNCIGQRFAMLKLKIFLSTILRRYEIRSITQQENIELDFAVISKSNTPIEMEFIRRFSKISN</sequence>
<organism evidence="11 12">
    <name type="scientific">Blomia tropicalis</name>
    <name type="common">Mite</name>
    <dbReference type="NCBI Taxonomy" id="40697"/>
    <lineage>
        <taxon>Eukaryota</taxon>
        <taxon>Metazoa</taxon>
        <taxon>Ecdysozoa</taxon>
        <taxon>Arthropoda</taxon>
        <taxon>Chelicerata</taxon>
        <taxon>Arachnida</taxon>
        <taxon>Acari</taxon>
        <taxon>Acariformes</taxon>
        <taxon>Sarcoptiformes</taxon>
        <taxon>Astigmata</taxon>
        <taxon>Glycyphagoidea</taxon>
        <taxon>Echimyopodidae</taxon>
        <taxon>Blomia</taxon>
    </lineage>
</organism>
<dbReference type="GO" id="GO:0005789">
    <property type="term" value="C:endoplasmic reticulum membrane"/>
    <property type="evidence" value="ECO:0007669"/>
    <property type="project" value="UniProtKB-SubCell"/>
</dbReference>
<dbReference type="Pfam" id="PF00067">
    <property type="entry name" value="p450"/>
    <property type="match status" value="1"/>
</dbReference>
<feature type="binding site" description="axial binding residue" evidence="9">
    <location>
        <position position="434"/>
    </location>
    <ligand>
        <name>heme</name>
        <dbReference type="ChEBI" id="CHEBI:30413"/>
    </ligand>
    <ligandPart>
        <name>Fe</name>
        <dbReference type="ChEBI" id="CHEBI:18248"/>
    </ligandPart>
</feature>
<protein>
    <submittedName>
        <fullName evidence="11">Uncharacterized protein</fullName>
    </submittedName>
</protein>
<dbReference type="InterPro" id="IPR036396">
    <property type="entry name" value="Cyt_P450_sf"/>
</dbReference>
<comment type="similarity">
    <text evidence="3 10">Belongs to the cytochrome P450 family.</text>
</comment>
<proteinExistence type="inferred from homology"/>
<dbReference type="GO" id="GO:0005506">
    <property type="term" value="F:iron ion binding"/>
    <property type="evidence" value="ECO:0007669"/>
    <property type="project" value="InterPro"/>
</dbReference>
<keyword evidence="8" id="KW-0472">Membrane</keyword>
<evidence type="ECO:0000256" key="1">
    <source>
        <dbReference type="ARBA" id="ARBA00001971"/>
    </source>
</evidence>
<evidence type="ECO:0000313" key="11">
    <source>
        <dbReference type="EMBL" id="KAJ6223162.1"/>
    </source>
</evidence>
<evidence type="ECO:0000256" key="10">
    <source>
        <dbReference type="RuleBase" id="RU000461"/>
    </source>
</evidence>
<keyword evidence="10" id="KW-0560">Oxidoreductase</keyword>
<keyword evidence="12" id="KW-1185">Reference proteome</keyword>
<evidence type="ECO:0000256" key="2">
    <source>
        <dbReference type="ARBA" id="ARBA00004586"/>
    </source>
</evidence>
<gene>
    <name evidence="11" type="ORF">RDWZM_001707</name>
</gene>
<evidence type="ECO:0000256" key="5">
    <source>
        <dbReference type="ARBA" id="ARBA00022824"/>
    </source>
</evidence>
<comment type="cofactor">
    <cofactor evidence="1 9">
        <name>heme</name>
        <dbReference type="ChEBI" id="CHEBI:30413"/>
    </cofactor>
</comment>
<keyword evidence="6 9" id="KW-0408">Iron</keyword>